<dbReference type="PROSITE" id="PS50931">
    <property type="entry name" value="HTH_LYSR"/>
    <property type="match status" value="1"/>
</dbReference>
<protein>
    <submittedName>
        <fullName evidence="6">LysR family transcriptional regulator</fullName>
    </submittedName>
</protein>
<accession>A0AAE3AYM3</accession>
<dbReference type="InterPro" id="IPR000847">
    <property type="entry name" value="LysR_HTH_N"/>
</dbReference>
<sequence>MTANLEYYRVFYYVARCSSVTKAAAALSLSQPAVSQSIRQLEKALGSSLFVRSARGISLTAEGKILYEYVEKGYSAFLAGEKRLLQMQNLECGEITIGASDMTLRFFLLPYLERFHEKYPGVRFQITNGPTPATMGLLKEKKIDFGVVSGPLEKQEGVHLMPVRKIEDIFVAGRNFLEYTRQKQPLSVLEKVPLIMLDQDTSTRRYVQRFLEQRKVFVHPEFELATSDIIVQFALRNLGVGSVVRDFAKKELDSRELIELKLEEQLPQREFFVVTEEKGGSSLAAQELLRMLSETAEENEGGDRI</sequence>
<dbReference type="FunFam" id="1.10.10.10:FF:000001">
    <property type="entry name" value="LysR family transcriptional regulator"/>
    <property type="match status" value="1"/>
</dbReference>
<dbReference type="Pfam" id="PF00126">
    <property type="entry name" value="HTH_1"/>
    <property type="match status" value="1"/>
</dbReference>
<comment type="similarity">
    <text evidence="1">Belongs to the LysR transcriptional regulatory family.</text>
</comment>
<dbReference type="Gene3D" id="3.40.190.290">
    <property type="match status" value="1"/>
</dbReference>
<dbReference type="Pfam" id="PF03466">
    <property type="entry name" value="LysR_substrate"/>
    <property type="match status" value="1"/>
</dbReference>
<comment type="caution">
    <text evidence="6">The sequence shown here is derived from an EMBL/GenBank/DDBJ whole genome shotgun (WGS) entry which is preliminary data.</text>
</comment>
<keyword evidence="4" id="KW-0804">Transcription</keyword>
<dbReference type="CDD" id="cd05466">
    <property type="entry name" value="PBP2_LTTR_substrate"/>
    <property type="match status" value="1"/>
</dbReference>
<gene>
    <name evidence="6" type="ORF">LKD45_09495</name>
</gene>
<reference evidence="6 7" key="1">
    <citation type="submission" date="2021-10" db="EMBL/GenBank/DDBJ databases">
        <title>Anaerobic single-cell dispensing facilitates the cultivation of human gut bacteria.</title>
        <authorList>
            <person name="Afrizal A."/>
        </authorList>
    </citation>
    <scope>NUCLEOTIDE SEQUENCE [LARGE SCALE GENOMIC DNA]</scope>
    <source>
        <strain evidence="6 7">CLA-AA-H244</strain>
    </source>
</reference>
<feature type="domain" description="HTH lysR-type" evidence="5">
    <location>
        <begin position="9"/>
        <end position="60"/>
    </location>
</feature>
<proteinExistence type="inferred from homology"/>
<dbReference type="InterPro" id="IPR036388">
    <property type="entry name" value="WH-like_DNA-bd_sf"/>
</dbReference>
<dbReference type="PANTHER" id="PTHR30126">
    <property type="entry name" value="HTH-TYPE TRANSCRIPTIONAL REGULATOR"/>
    <property type="match status" value="1"/>
</dbReference>
<dbReference type="GO" id="GO:0003700">
    <property type="term" value="F:DNA-binding transcription factor activity"/>
    <property type="evidence" value="ECO:0007669"/>
    <property type="project" value="InterPro"/>
</dbReference>
<dbReference type="EMBL" id="JAJEQF010000023">
    <property type="protein sequence ID" value="MCC2167922.1"/>
    <property type="molecule type" value="Genomic_DNA"/>
</dbReference>
<dbReference type="AlphaFoldDB" id="A0AAE3AYM3"/>
<evidence type="ECO:0000313" key="7">
    <source>
        <dbReference type="Proteomes" id="UP001199355"/>
    </source>
</evidence>
<evidence type="ECO:0000256" key="4">
    <source>
        <dbReference type="ARBA" id="ARBA00023163"/>
    </source>
</evidence>
<dbReference type="SUPFAM" id="SSF46785">
    <property type="entry name" value="Winged helix' DNA-binding domain"/>
    <property type="match status" value="1"/>
</dbReference>
<organism evidence="6 7">
    <name type="scientific">Gallintestinimicrobium propionicum</name>
    <dbReference type="NCBI Taxonomy" id="2981770"/>
    <lineage>
        <taxon>Bacteria</taxon>
        <taxon>Bacillati</taxon>
        <taxon>Bacillota</taxon>
        <taxon>Clostridia</taxon>
        <taxon>Lachnospirales</taxon>
        <taxon>Lachnospiraceae</taxon>
        <taxon>Gallintestinimicrobium</taxon>
    </lineage>
</organism>
<keyword evidence="3" id="KW-0238">DNA-binding</keyword>
<name>A0AAE3AYM3_9FIRM</name>
<keyword evidence="2" id="KW-0805">Transcription regulation</keyword>
<dbReference type="GO" id="GO:0000976">
    <property type="term" value="F:transcription cis-regulatory region binding"/>
    <property type="evidence" value="ECO:0007669"/>
    <property type="project" value="TreeGrafter"/>
</dbReference>
<evidence type="ECO:0000256" key="2">
    <source>
        <dbReference type="ARBA" id="ARBA00023015"/>
    </source>
</evidence>
<keyword evidence="7" id="KW-1185">Reference proteome</keyword>
<dbReference type="PANTHER" id="PTHR30126:SF64">
    <property type="entry name" value="HTH-TYPE TRANSCRIPTIONAL REGULATOR CITR"/>
    <property type="match status" value="1"/>
</dbReference>
<dbReference type="RefSeq" id="WP_021914731.1">
    <property type="nucleotide sequence ID" value="NZ_JAJEQF010000023.1"/>
</dbReference>
<evidence type="ECO:0000256" key="3">
    <source>
        <dbReference type="ARBA" id="ARBA00023125"/>
    </source>
</evidence>
<evidence type="ECO:0000259" key="5">
    <source>
        <dbReference type="PROSITE" id="PS50931"/>
    </source>
</evidence>
<dbReference type="PRINTS" id="PR00039">
    <property type="entry name" value="HTHLYSR"/>
</dbReference>
<dbReference type="Gene3D" id="1.10.10.10">
    <property type="entry name" value="Winged helix-like DNA-binding domain superfamily/Winged helix DNA-binding domain"/>
    <property type="match status" value="1"/>
</dbReference>
<dbReference type="InterPro" id="IPR005119">
    <property type="entry name" value="LysR_subst-bd"/>
</dbReference>
<evidence type="ECO:0000256" key="1">
    <source>
        <dbReference type="ARBA" id="ARBA00009437"/>
    </source>
</evidence>
<dbReference type="SUPFAM" id="SSF53850">
    <property type="entry name" value="Periplasmic binding protein-like II"/>
    <property type="match status" value="1"/>
</dbReference>
<dbReference type="InterPro" id="IPR036390">
    <property type="entry name" value="WH_DNA-bd_sf"/>
</dbReference>
<evidence type="ECO:0000313" key="6">
    <source>
        <dbReference type="EMBL" id="MCC2167922.1"/>
    </source>
</evidence>
<dbReference type="Proteomes" id="UP001199355">
    <property type="component" value="Unassembled WGS sequence"/>
</dbReference>